<sequence>MKKPNVAEKRTRKPERLKLKRKFILGHLERAGRIPRARRNRRNMKVGVVKLLSEISNETTQSAHDQIFDVFFTDGEKETFRDTICMRYGVSDPLLELRPELALAEVLGAMRCTERIQKTLCDDRLPDCNTPSTYAVGIELTDGKVVRIPGIQKWKRIVSFRNFAKHACSYLSLIRSRVKDTVLKEADTHEITALAKLLVLIHSKFTSFDASAREHLYRESKCYMLGRIAGWHNLSLGAHTLLQDGERRELHELVCRSIYDGTYTSERLAYVWGDIHFGNVLVENGGNYLLPIDPRVKASFPGVADPGLDVGFIVVDLWWFYRVYNNPVFKQLAGLFLDVYEASSGDRSIRSAAAESGVPYRTAMRLKAPYVKPNELKQARPFVTDMFQWLREHKIDVSL</sequence>
<evidence type="ECO:0000313" key="1">
    <source>
        <dbReference type="EMBL" id="PIQ68949.1"/>
    </source>
</evidence>
<organism evidence="1 2">
    <name type="scientific">Candidatus Taylorbacteria bacterium CG11_big_fil_rev_8_21_14_0_20_46_11</name>
    <dbReference type="NCBI Taxonomy" id="1975025"/>
    <lineage>
        <taxon>Bacteria</taxon>
        <taxon>Candidatus Tayloriibacteriota</taxon>
    </lineage>
</organism>
<protein>
    <submittedName>
        <fullName evidence="1">Uncharacterized protein</fullName>
    </submittedName>
</protein>
<name>A0A2H0KCI6_9BACT</name>
<dbReference type="InterPro" id="IPR011009">
    <property type="entry name" value="Kinase-like_dom_sf"/>
</dbReference>
<evidence type="ECO:0000313" key="2">
    <source>
        <dbReference type="Proteomes" id="UP000229342"/>
    </source>
</evidence>
<dbReference type="AlphaFoldDB" id="A0A2H0KCI6"/>
<dbReference type="EMBL" id="PCVG01000017">
    <property type="protein sequence ID" value="PIQ68949.1"/>
    <property type="molecule type" value="Genomic_DNA"/>
</dbReference>
<reference evidence="1 2" key="1">
    <citation type="submission" date="2017-09" db="EMBL/GenBank/DDBJ databases">
        <title>Depth-based differentiation of microbial function through sediment-hosted aquifers and enrichment of novel symbionts in the deep terrestrial subsurface.</title>
        <authorList>
            <person name="Probst A.J."/>
            <person name="Ladd B."/>
            <person name="Jarett J.K."/>
            <person name="Geller-Mcgrath D.E."/>
            <person name="Sieber C.M."/>
            <person name="Emerson J.B."/>
            <person name="Anantharaman K."/>
            <person name="Thomas B.C."/>
            <person name="Malmstrom R."/>
            <person name="Stieglmeier M."/>
            <person name="Klingl A."/>
            <person name="Woyke T."/>
            <person name="Ryan C.M."/>
            <person name="Banfield J.F."/>
        </authorList>
    </citation>
    <scope>NUCLEOTIDE SEQUENCE [LARGE SCALE GENOMIC DNA]</scope>
    <source>
        <strain evidence="1">CG11_big_fil_rev_8_21_14_0_20_46_11</strain>
    </source>
</reference>
<dbReference type="Proteomes" id="UP000229342">
    <property type="component" value="Unassembled WGS sequence"/>
</dbReference>
<comment type="caution">
    <text evidence="1">The sequence shown here is derived from an EMBL/GenBank/DDBJ whole genome shotgun (WGS) entry which is preliminary data.</text>
</comment>
<gene>
    <name evidence="1" type="ORF">COV91_01325</name>
</gene>
<dbReference type="SUPFAM" id="SSF56112">
    <property type="entry name" value="Protein kinase-like (PK-like)"/>
    <property type="match status" value="1"/>
</dbReference>
<proteinExistence type="predicted"/>
<accession>A0A2H0KCI6</accession>